<dbReference type="InterPro" id="IPR052308">
    <property type="entry name" value="PPR_domain-containing"/>
</dbReference>
<accession>A0ABM0TUL1</accession>
<dbReference type="Gene3D" id="1.25.40.10">
    <property type="entry name" value="Tetratricopeptide repeat domain"/>
    <property type="match status" value="3"/>
</dbReference>
<sequence>MSIFATMSLRYGFFRRFSSAISYPYPVPRDLSGAGTTCQLRPALMSNADCRPQPLYRTVEFLLNLRDLDTANEYARLAALSRSEILCNSTISTCDSIIGAMCEAKRYKDALYMYHYFFNESKMKPSCKSSNHIIKALCDLGRVDDALLLFHHISPGCVTYDHLTKGLVDAGRIDEALSLVRESVSGDSMSLAYRNLVSGFLNLGKLDMAIQLLDEFKPHGWSREQYNERAMVKVAFVEHWLKQERDEEAMQWYMSLVSNKYLTVYGDTGNALLEVLFRYGKKTQAWELFNQMLDGFHRGCISVNSKTIDIMVKECFKEGQFMEGIETFEKVKAKTKDLRAADYTNLITRCCEQGMLAKAESLYAELSSDRCMRIDVSTYRAMMDAYIKAGRVDDALKTAKNMVDANLTKLSQWTRS</sequence>
<dbReference type="InterPro" id="IPR011990">
    <property type="entry name" value="TPR-like_helical_dom_sf"/>
</dbReference>
<organism evidence="3 4">
    <name type="scientific">Camelina sativa</name>
    <name type="common">False flax</name>
    <name type="synonym">Myagrum sativum</name>
    <dbReference type="NCBI Taxonomy" id="90675"/>
    <lineage>
        <taxon>Eukaryota</taxon>
        <taxon>Viridiplantae</taxon>
        <taxon>Streptophyta</taxon>
        <taxon>Embryophyta</taxon>
        <taxon>Tracheophyta</taxon>
        <taxon>Spermatophyta</taxon>
        <taxon>Magnoliopsida</taxon>
        <taxon>eudicotyledons</taxon>
        <taxon>Gunneridae</taxon>
        <taxon>Pentapetalae</taxon>
        <taxon>rosids</taxon>
        <taxon>malvids</taxon>
        <taxon>Brassicales</taxon>
        <taxon>Brassicaceae</taxon>
        <taxon>Camelineae</taxon>
        <taxon>Camelina</taxon>
    </lineage>
</organism>
<reference evidence="3" key="1">
    <citation type="journal article" date="2014" name="Nat. Commun.">
        <title>The emerging biofuel crop Camelina sativa retains a highly undifferentiated hexaploid genome structure.</title>
        <authorList>
            <person name="Kagale S."/>
            <person name="Koh C."/>
            <person name="Nixon J."/>
            <person name="Bollina V."/>
            <person name="Clarke W.E."/>
            <person name="Tuteja R."/>
            <person name="Spillane C."/>
            <person name="Robinson S.J."/>
            <person name="Links M.G."/>
            <person name="Clarke C."/>
            <person name="Higgins E.E."/>
            <person name="Huebert T."/>
            <person name="Sharpe A.G."/>
            <person name="Parkin I.A."/>
        </authorList>
    </citation>
    <scope>NUCLEOTIDE SEQUENCE [LARGE SCALE GENOMIC DNA]</scope>
    <source>
        <strain evidence="3">cv. DH55</strain>
    </source>
</reference>
<proteinExistence type="predicted"/>
<dbReference type="InterPro" id="IPR002885">
    <property type="entry name" value="PPR_rpt"/>
</dbReference>
<dbReference type="PROSITE" id="PS51375">
    <property type="entry name" value="PPR"/>
    <property type="match status" value="1"/>
</dbReference>
<dbReference type="NCBIfam" id="TIGR00756">
    <property type="entry name" value="PPR"/>
    <property type="match status" value="1"/>
</dbReference>
<evidence type="ECO:0000256" key="1">
    <source>
        <dbReference type="ARBA" id="ARBA00022737"/>
    </source>
</evidence>
<dbReference type="Pfam" id="PF01535">
    <property type="entry name" value="PPR"/>
    <property type="match status" value="5"/>
</dbReference>
<reference evidence="4" key="2">
    <citation type="submission" date="2025-08" db="UniProtKB">
        <authorList>
            <consortium name="RefSeq"/>
        </authorList>
    </citation>
    <scope>IDENTIFICATION</scope>
    <source>
        <tissue evidence="4">Leaf</tissue>
    </source>
</reference>
<gene>
    <name evidence="4" type="primary">LOC104716061</name>
</gene>
<name>A0ABM0TUL1_CAMSA</name>
<dbReference type="Proteomes" id="UP000694864">
    <property type="component" value="Chromosome 9"/>
</dbReference>
<keyword evidence="3" id="KW-1185">Reference proteome</keyword>
<dbReference type="PANTHER" id="PTHR47937">
    <property type="entry name" value="PLASTID TRANSCRIPTIONALLY ACTIVE CHROMOSOME 2-LIKE PROTEIN"/>
    <property type="match status" value="1"/>
</dbReference>
<evidence type="ECO:0000256" key="2">
    <source>
        <dbReference type="PROSITE-ProRule" id="PRU00708"/>
    </source>
</evidence>
<evidence type="ECO:0000313" key="3">
    <source>
        <dbReference type="Proteomes" id="UP000694864"/>
    </source>
</evidence>
<keyword evidence="1" id="KW-0677">Repeat</keyword>
<dbReference type="GeneID" id="104716061"/>
<dbReference type="PANTHER" id="PTHR47937:SF2">
    <property type="entry name" value="PENTATRICOPEPTIDE (PPR) REPEAT-CONTAINING PROTEIN, PF01535'-RELATED"/>
    <property type="match status" value="1"/>
</dbReference>
<evidence type="ECO:0000313" key="4">
    <source>
        <dbReference type="RefSeq" id="XP_010431709.1"/>
    </source>
</evidence>
<dbReference type="SUPFAM" id="SSF48452">
    <property type="entry name" value="TPR-like"/>
    <property type="match status" value="1"/>
</dbReference>
<dbReference type="RefSeq" id="XP_010431709.1">
    <property type="nucleotide sequence ID" value="XM_010433407.1"/>
</dbReference>
<feature type="repeat" description="PPR" evidence="2">
    <location>
        <begin position="375"/>
        <end position="409"/>
    </location>
</feature>
<protein>
    <submittedName>
        <fullName evidence="4">Pentatricopeptide repeat-containing protein At1g10270-like</fullName>
    </submittedName>
</protein>